<dbReference type="Pfam" id="PF13273">
    <property type="entry name" value="DUF4064"/>
    <property type="match status" value="1"/>
</dbReference>
<keyword evidence="1" id="KW-1133">Transmembrane helix</keyword>
<accession>A0A429Y2B4</accession>
<name>A0A429Y2B4_9BACI</name>
<evidence type="ECO:0000313" key="4">
    <source>
        <dbReference type="Proteomes" id="UP000287156"/>
    </source>
</evidence>
<keyword evidence="1" id="KW-0472">Membrane</keyword>
<dbReference type="Proteomes" id="UP000287156">
    <property type="component" value="Unassembled WGS sequence"/>
</dbReference>
<feature type="transmembrane region" description="Helical" evidence="1">
    <location>
        <begin position="90"/>
        <end position="111"/>
    </location>
</feature>
<feature type="domain" description="DUF4064" evidence="2">
    <location>
        <begin position="25"/>
        <end position="133"/>
    </location>
</feature>
<evidence type="ECO:0000259" key="2">
    <source>
        <dbReference type="Pfam" id="PF13273"/>
    </source>
</evidence>
<organism evidence="3 4">
    <name type="scientific">Siminovitchia acidinfaciens</name>
    <dbReference type="NCBI Taxonomy" id="2321395"/>
    <lineage>
        <taxon>Bacteria</taxon>
        <taxon>Bacillati</taxon>
        <taxon>Bacillota</taxon>
        <taxon>Bacilli</taxon>
        <taxon>Bacillales</taxon>
        <taxon>Bacillaceae</taxon>
        <taxon>Siminovitchia</taxon>
    </lineage>
</organism>
<proteinExistence type="predicted"/>
<feature type="transmembrane region" description="Helical" evidence="1">
    <location>
        <begin position="123"/>
        <end position="156"/>
    </location>
</feature>
<keyword evidence="1" id="KW-0812">Transmembrane</keyword>
<dbReference type="AlphaFoldDB" id="A0A429Y2B4"/>
<reference evidence="3" key="1">
    <citation type="submission" date="2018-12" db="EMBL/GenBank/DDBJ databases">
        <authorList>
            <person name="Sun L."/>
            <person name="Chen Z."/>
        </authorList>
    </citation>
    <scope>NUCLEOTIDE SEQUENCE [LARGE SCALE GENOMIC DNA]</scope>
    <source>
        <strain evidence="3">3-2-2</strain>
    </source>
</reference>
<evidence type="ECO:0000256" key="1">
    <source>
        <dbReference type="SAM" id="Phobius"/>
    </source>
</evidence>
<feature type="transmembrane region" description="Helical" evidence="1">
    <location>
        <begin position="31"/>
        <end position="53"/>
    </location>
</feature>
<evidence type="ECO:0000313" key="3">
    <source>
        <dbReference type="EMBL" id="RST75391.1"/>
    </source>
</evidence>
<dbReference type="OrthoDB" id="2357232at2"/>
<feature type="transmembrane region" description="Helical" evidence="1">
    <location>
        <begin position="6"/>
        <end position="24"/>
    </location>
</feature>
<protein>
    <submittedName>
        <fullName evidence="3">DUF4064 domain-containing protein</fullName>
    </submittedName>
</protein>
<dbReference type="InterPro" id="IPR025273">
    <property type="entry name" value="DUF4064"/>
</dbReference>
<sequence>MIETKYAPASYTLIYFYSLGGFYLKRTGELVLGIIGIISSAMMSLVGMVFIWANNSDDFKLFFEEEFASDPAMEINPDEMALVMEGLGSFGWAVVVASIIGFILGLVGVICIKGNKKPKLAGWVFIIGAVLTGLISVGLGFVPAILYLIAGIMAFARKVPSDTSEPPIY</sequence>
<dbReference type="EMBL" id="QYTV02000003">
    <property type="protein sequence ID" value="RST75391.1"/>
    <property type="molecule type" value="Genomic_DNA"/>
</dbReference>
<comment type="caution">
    <text evidence="3">The sequence shown here is derived from an EMBL/GenBank/DDBJ whole genome shotgun (WGS) entry which is preliminary data.</text>
</comment>
<gene>
    <name evidence="3" type="ORF">D4T97_009105</name>
</gene>
<keyword evidence="4" id="KW-1185">Reference proteome</keyword>